<dbReference type="NCBIfam" id="TIGR00229">
    <property type="entry name" value="sensory_box"/>
    <property type="match status" value="1"/>
</dbReference>
<evidence type="ECO:0000256" key="10">
    <source>
        <dbReference type="ARBA" id="ARBA00022777"/>
    </source>
</evidence>
<evidence type="ECO:0000256" key="2">
    <source>
        <dbReference type="ARBA" id="ARBA00012438"/>
    </source>
</evidence>
<evidence type="ECO:0000256" key="9">
    <source>
        <dbReference type="ARBA" id="ARBA00022741"/>
    </source>
</evidence>
<dbReference type="PROSITE" id="PS50112">
    <property type="entry name" value="PAS"/>
    <property type="match status" value="1"/>
</dbReference>
<keyword evidence="7" id="KW-0808">Transferase</keyword>
<dbReference type="PANTHER" id="PTHR41523:SF8">
    <property type="entry name" value="ETHYLENE RESPONSE SENSOR PROTEIN"/>
    <property type="match status" value="1"/>
</dbReference>
<evidence type="ECO:0000259" key="15">
    <source>
        <dbReference type="PROSITE" id="PS50113"/>
    </source>
</evidence>
<dbReference type="AlphaFoldDB" id="A0A2U8WT03"/>
<keyword evidence="9" id="KW-0547">Nucleotide-binding</keyword>
<dbReference type="InterPro" id="IPR011102">
    <property type="entry name" value="Sig_transdc_His_kinase_HWE"/>
</dbReference>
<evidence type="ECO:0000256" key="13">
    <source>
        <dbReference type="SAM" id="MobiDB-lite"/>
    </source>
</evidence>
<keyword evidence="4" id="KW-0597">Phosphoprotein</keyword>
<evidence type="ECO:0000256" key="4">
    <source>
        <dbReference type="ARBA" id="ARBA00022553"/>
    </source>
</evidence>
<keyword evidence="5" id="KW-0285">Flavoprotein</keyword>
<dbReference type="SUPFAM" id="SSF55785">
    <property type="entry name" value="PYP-like sensor domain (PAS domain)"/>
    <property type="match status" value="1"/>
</dbReference>
<evidence type="ECO:0000256" key="5">
    <source>
        <dbReference type="ARBA" id="ARBA00022630"/>
    </source>
</evidence>
<name>A0A2U8WT03_9HYPH</name>
<dbReference type="InterPro" id="IPR000014">
    <property type="entry name" value="PAS"/>
</dbReference>
<dbReference type="Gene3D" id="3.30.450.20">
    <property type="entry name" value="PAS domain"/>
    <property type="match status" value="1"/>
</dbReference>
<protein>
    <recommendedName>
        <fullName evidence="3">Blue-light-activated histidine kinase</fullName>
        <ecNumber evidence="2">2.7.13.3</ecNumber>
    </recommendedName>
</protein>
<dbReference type="InterPro" id="IPR013655">
    <property type="entry name" value="PAS_fold_3"/>
</dbReference>
<keyword evidence="10" id="KW-0418">Kinase</keyword>
<accession>A0A2U8WT03</accession>
<feature type="domain" description="PAC" evidence="15">
    <location>
        <begin position="88"/>
        <end position="146"/>
    </location>
</feature>
<gene>
    <name evidence="16" type="ORF">DK419_20590</name>
</gene>
<reference evidence="16 17" key="1">
    <citation type="submission" date="2018-05" db="EMBL/GenBank/DDBJ databases">
        <title>Complete Genome Sequence of Methylobacterium sp. 17Sr1-28.</title>
        <authorList>
            <person name="Srinivasan S."/>
        </authorList>
    </citation>
    <scope>NUCLEOTIDE SEQUENCE [LARGE SCALE GENOMIC DNA]</scope>
    <source>
        <strain evidence="16 17">17Sr1-28</strain>
    </source>
</reference>
<dbReference type="CDD" id="cd00130">
    <property type="entry name" value="PAS"/>
    <property type="match status" value="1"/>
</dbReference>
<organism evidence="16 17">
    <name type="scientific">Methylobacterium terrae</name>
    <dbReference type="NCBI Taxonomy" id="2202827"/>
    <lineage>
        <taxon>Bacteria</taxon>
        <taxon>Pseudomonadati</taxon>
        <taxon>Pseudomonadota</taxon>
        <taxon>Alphaproteobacteria</taxon>
        <taxon>Hyphomicrobiales</taxon>
        <taxon>Methylobacteriaceae</taxon>
        <taxon>Methylobacterium</taxon>
    </lineage>
</organism>
<evidence type="ECO:0000256" key="7">
    <source>
        <dbReference type="ARBA" id="ARBA00022679"/>
    </source>
</evidence>
<dbReference type="PANTHER" id="PTHR41523">
    <property type="entry name" value="TWO-COMPONENT SYSTEM SENSOR PROTEIN"/>
    <property type="match status" value="1"/>
</dbReference>
<feature type="region of interest" description="Disordered" evidence="13">
    <location>
        <begin position="1"/>
        <end position="20"/>
    </location>
</feature>
<evidence type="ECO:0000256" key="6">
    <source>
        <dbReference type="ARBA" id="ARBA00022643"/>
    </source>
</evidence>
<keyword evidence="6" id="KW-0288">FMN</keyword>
<keyword evidence="12" id="KW-0843">Virulence</keyword>
<dbReference type="EMBL" id="CP029553">
    <property type="protein sequence ID" value="AWN48456.1"/>
    <property type="molecule type" value="Genomic_DNA"/>
</dbReference>
<dbReference type="GO" id="GO:0005524">
    <property type="term" value="F:ATP binding"/>
    <property type="evidence" value="ECO:0007669"/>
    <property type="project" value="UniProtKB-KW"/>
</dbReference>
<evidence type="ECO:0000256" key="1">
    <source>
        <dbReference type="ARBA" id="ARBA00000085"/>
    </source>
</evidence>
<evidence type="ECO:0000259" key="14">
    <source>
        <dbReference type="PROSITE" id="PS50112"/>
    </source>
</evidence>
<keyword evidence="8" id="KW-0677">Repeat</keyword>
<dbReference type="OrthoDB" id="9760752at2"/>
<dbReference type="RefSeq" id="WP_109960745.1">
    <property type="nucleotide sequence ID" value="NZ_CP029553.1"/>
</dbReference>
<dbReference type="PROSITE" id="PS50113">
    <property type="entry name" value="PAC"/>
    <property type="match status" value="1"/>
</dbReference>
<dbReference type="SMART" id="SM00091">
    <property type="entry name" value="PAS"/>
    <property type="match status" value="1"/>
</dbReference>
<sequence length="327" mass="36988">MRREADRRETDDTRGDEPDFRRMVDTIPHLVWQSDPLGDWIWASRQWAAFTGQGPDRSRGGGWLDAVHPDDRDRTREAWQRADRRGYLSVEHRLRRQPSDASQEDAYLWFSTRATPLRGRDGRPTTWFGTSTDIHDLHQMREAQAQLVYELQRRGRNHLAVIRGIVRRVAATATSVEDVVSHIDDRLAALARIQVEVSREPLAGVALEVLIRDQLSAHVMPEPSELAGPPVRLPVEVAEKLGLALHELALGAVLDGHDRIAATWSTTATHLTLTWRERARPGACRIGGETLRGEMLERMLTYDLRAAVTVAETDRERDVVIVLPLPA</sequence>
<keyword evidence="11" id="KW-0067">ATP-binding</keyword>
<dbReference type="EC" id="2.7.13.3" evidence="2"/>
<evidence type="ECO:0000256" key="11">
    <source>
        <dbReference type="ARBA" id="ARBA00022840"/>
    </source>
</evidence>
<proteinExistence type="predicted"/>
<evidence type="ECO:0000256" key="12">
    <source>
        <dbReference type="ARBA" id="ARBA00023026"/>
    </source>
</evidence>
<dbReference type="InterPro" id="IPR035965">
    <property type="entry name" value="PAS-like_dom_sf"/>
</dbReference>
<evidence type="ECO:0000313" key="17">
    <source>
        <dbReference type="Proteomes" id="UP000245444"/>
    </source>
</evidence>
<feature type="domain" description="PAS" evidence="14">
    <location>
        <begin position="16"/>
        <end position="86"/>
    </location>
</feature>
<dbReference type="KEGG" id="mtea:DK419_20590"/>
<comment type="catalytic activity">
    <reaction evidence="1">
        <text>ATP + protein L-histidine = ADP + protein N-phospho-L-histidine.</text>
        <dbReference type="EC" id="2.7.13.3"/>
    </reaction>
</comment>
<dbReference type="GO" id="GO:0004673">
    <property type="term" value="F:protein histidine kinase activity"/>
    <property type="evidence" value="ECO:0007669"/>
    <property type="project" value="UniProtKB-EC"/>
</dbReference>
<dbReference type="SMART" id="SM00911">
    <property type="entry name" value="HWE_HK"/>
    <property type="match status" value="1"/>
</dbReference>
<evidence type="ECO:0000256" key="3">
    <source>
        <dbReference type="ARBA" id="ARBA00021740"/>
    </source>
</evidence>
<dbReference type="Pfam" id="PF08447">
    <property type="entry name" value="PAS_3"/>
    <property type="match status" value="1"/>
</dbReference>
<keyword evidence="17" id="KW-1185">Reference proteome</keyword>
<evidence type="ECO:0000313" key="16">
    <source>
        <dbReference type="EMBL" id="AWN48456.1"/>
    </source>
</evidence>
<evidence type="ECO:0000256" key="8">
    <source>
        <dbReference type="ARBA" id="ARBA00022737"/>
    </source>
</evidence>
<dbReference type="Pfam" id="PF07536">
    <property type="entry name" value="HWE_HK"/>
    <property type="match status" value="1"/>
</dbReference>
<dbReference type="InterPro" id="IPR000700">
    <property type="entry name" value="PAS-assoc_C"/>
</dbReference>
<dbReference type="Proteomes" id="UP000245444">
    <property type="component" value="Chromosome"/>
</dbReference>